<feature type="transmembrane region" description="Helical" evidence="1">
    <location>
        <begin position="66"/>
        <end position="85"/>
    </location>
</feature>
<keyword evidence="1" id="KW-0472">Membrane</keyword>
<evidence type="ECO:0000313" key="2">
    <source>
        <dbReference type="EMBL" id="ALU27863.1"/>
    </source>
</evidence>
<evidence type="ECO:0000256" key="1">
    <source>
        <dbReference type="SAM" id="Phobius"/>
    </source>
</evidence>
<sequence>MNDKWLNDLEQKMKDHTEIGPEGLWEDLEQKLFGEEKGKIIPLWSDTVQQATNKKGAPKRIDLKRVIGIVAFIAIVLVGGVELYLRSERALQHDDKEKDSIVIDAKETELTPNSRQNKYLDKVEEEIITKETHTNTKALTSTEKEKASSHAIKAIEERREPSIVEVADNSNSVNQEKEYVTIVPNTVDKEEVKEQLATLVEESHKNLETAIVENQIKEKEIKTEVKSKKNRGFSLGLISSNIASTSSMQQSGYNTMSGAMKVGADAPLDLGMAGAVLSEIYVVNQNKEVYTDITHKKPIRFGIALYYPMGDKWGINTGITYTKLSSDLTSGSQEYKIINTQTLHYVGVPIQVNYNLWEKGNFSAYVNGGFHIEKSVYGTLKTKFQANQNVEKRPDEKVTVKGIQTSANVAIGMEYKLAKSVGLFVEPGARYYFDNGSSIKTIYTEKPFDFNLQLGLRYSIPNSKKSIESKE</sequence>
<accession>A0AAI8C817</accession>
<evidence type="ECO:0008006" key="4">
    <source>
        <dbReference type="Google" id="ProtNLM"/>
    </source>
</evidence>
<organism evidence="2 3">
    <name type="scientific">Myroides odoratimimus</name>
    <dbReference type="NCBI Taxonomy" id="76832"/>
    <lineage>
        <taxon>Bacteria</taxon>
        <taxon>Pseudomonadati</taxon>
        <taxon>Bacteroidota</taxon>
        <taxon>Flavobacteriia</taxon>
        <taxon>Flavobacteriales</taxon>
        <taxon>Flavobacteriaceae</taxon>
        <taxon>Myroides</taxon>
    </lineage>
</organism>
<dbReference type="InterPro" id="IPR011250">
    <property type="entry name" value="OMP/PagP_B-barrel"/>
</dbReference>
<reference evidence="2 3" key="1">
    <citation type="journal article" date="2016" name="J. Zhejiang Univ. Sci. B">
        <title>Antibiotic resistance mechanisms of Myroides sp.</title>
        <authorList>
            <person name="Hu S."/>
            <person name="Yuan S."/>
            <person name="Qu H."/>
            <person name="Jiang T."/>
            <person name="Zhou Y."/>
            <person name="Wang M."/>
            <person name="Ming D."/>
        </authorList>
    </citation>
    <scope>NUCLEOTIDE SEQUENCE [LARGE SCALE GENOMIC DNA]</scope>
    <source>
        <strain evidence="2 3">PR63039</strain>
    </source>
</reference>
<dbReference type="SUPFAM" id="SSF56925">
    <property type="entry name" value="OMPA-like"/>
    <property type="match status" value="1"/>
</dbReference>
<protein>
    <recommendedName>
        <fullName evidence="4">Outer membrane protein beta-barrel domain-containing protein</fullName>
    </recommendedName>
</protein>
<dbReference type="RefSeq" id="WP_006258269.1">
    <property type="nucleotide sequence ID" value="NZ_CP013690.1"/>
</dbReference>
<name>A0AAI8C817_9FLAO</name>
<keyword evidence="1" id="KW-1133">Transmembrane helix</keyword>
<gene>
    <name evidence="2" type="ORF">AS202_17660</name>
</gene>
<dbReference type="Proteomes" id="UP000069030">
    <property type="component" value="Chromosome"/>
</dbReference>
<keyword evidence="1" id="KW-0812">Transmembrane</keyword>
<evidence type="ECO:0000313" key="3">
    <source>
        <dbReference type="Proteomes" id="UP000069030"/>
    </source>
</evidence>
<dbReference type="KEGG" id="mod:AS202_17660"/>
<proteinExistence type="predicted"/>
<dbReference type="AlphaFoldDB" id="A0AAI8C817"/>
<dbReference type="EMBL" id="CP013690">
    <property type="protein sequence ID" value="ALU27863.1"/>
    <property type="molecule type" value="Genomic_DNA"/>
</dbReference>